<dbReference type="Gene3D" id="1.10.287.10">
    <property type="entry name" value="S15/NS1, RNA-binding"/>
    <property type="match status" value="1"/>
</dbReference>
<evidence type="ECO:0000256" key="2">
    <source>
        <dbReference type="ARBA" id="ARBA00022884"/>
    </source>
</evidence>
<dbReference type="FunFam" id="1.10.287.10:FF:000002">
    <property type="entry name" value="30S ribosomal protein S15"/>
    <property type="match status" value="1"/>
</dbReference>
<sequence>MSLSQERKREIINEFKTHENDTGSPEVQIAILTKRINELNEHLKKHKKDHHSRRGLLKMVGHRRNLLNYLKKKDITRYRQLIEKLGLRR</sequence>
<protein>
    <recommendedName>
        <fullName evidence="6">Small ribosomal subunit protein uS15</fullName>
    </recommendedName>
</protein>
<keyword evidence="4 6" id="KW-0687">Ribonucleoprotein</keyword>
<dbReference type="Gene3D" id="6.10.250.3130">
    <property type="match status" value="1"/>
</dbReference>
<proteinExistence type="inferred from homology"/>
<evidence type="ECO:0000256" key="5">
    <source>
        <dbReference type="ARBA" id="ARBA00064542"/>
    </source>
</evidence>
<evidence type="ECO:0000256" key="6">
    <source>
        <dbReference type="HAMAP-Rule" id="MF_01343"/>
    </source>
</evidence>
<dbReference type="GO" id="GO:0006412">
    <property type="term" value="P:translation"/>
    <property type="evidence" value="ECO:0007669"/>
    <property type="project" value="UniProtKB-UniRule"/>
</dbReference>
<evidence type="ECO:0000256" key="7">
    <source>
        <dbReference type="RuleBase" id="RU003919"/>
    </source>
</evidence>
<dbReference type="EMBL" id="AP024601">
    <property type="protein sequence ID" value="BCU82050.1"/>
    <property type="molecule type" value="Genomic_DNA"/>
</dbReference>
<dbReference type="GO" id="GO:0022627">
    <property type="term" value="C:cytosolic small ribosomal subunit"/>
    <property type="evidence" value="ECO:0007669"/>
    <property type="project" value="TreeGrafter"/>
</dbReference>
<dbReference type="PANTHER" id="PTHR23321:SF26">
    <property type="entry name" value="SMALL RIBOSOMAL SUBUNIT PROTEIN US15M"/>
    <property type="match status" value="1"/>
</dbReference>
<dbReference type="GO" id="GO:0003735">
    <property type="term" value="F:structural constituent of ribosome"/>
    <property type="evidence" value="ECO:0007669"/>
    <property type="project" value="InterPro"/>
</dbReference>
<dbReference type="PANTHER" id="PTHR23321">
    <property type="entry name" value="RIBOSOMAL PROTEIN S15, BACTERIAL AND ORGANELLAR"/>
    <property type="match status" value="1"/>
</dbReference>
<dbReference type="SMART" id="SM01387">
    <property type="entry name" value="Ribosomal_S15"/>
    <property type="match status" value="1"/>
</dbReference>
<dbReference type="AlphaFoldDB" id="A0A8D5ZMU5"/>
<evidence type="ECO:0000256" key="8">
    <source>
        <dbReference type="RuleBase" id="RU004524"/>
    </source>
</evidence>
<dbReference type="GO" id="GO:0019843">
    <property type="term" value="F:rRNA binding"/>
    <property type="evidence" value="ECO:0007669"/>
    <property type="project" value="UniProtKB-UniRule"/>
</dbReference>
<accession>A0A8D5ZMU5</accession>
<dbReference type="PROSITE" id="PS00362">
    <property type="entry name" value="RIBOSOMAL_S15"/>
    <property type="match status" value="1"/>
</dbReference>
<reference evidence="9" key="2">
    <citation type="journal article" date="2021" name="Microbiol. Resour. Announc.">
        <title>Complete Genome Sequence of Polycladomyces abyssicola JIR-001T, Isolated from Hemipelagic Sediment in Deep Seawater.</title>
        <authorList>
            <person name="Tsubouchi T."/>
            <person name="Kaneko Y."/>
        </authorList>
    </citation>
    <scope>NUCLEOTIDE SEQUENCE</scope>
    <source>
        <strain evidence="9">JIR-001</strain>
    </source>
</reference>
<dbReference type="SUPFAM" id="SSF47060">
    <property type="entry name" value="S15/NS1 RNA-binding domain"/>
    <property type="match status" value="1"/>
</dbReference>
<keyword evidence="1 6" id="KW-0699">rRNA-binding</keyword>
<dbReference type="InterPro" id="IPR009068">
    <property type="entry name" value="uS15_NS1_RNA-bd_sf"/>
</dbReference>
<dbReference type="InterPro" id="IPR000589">
    <property type="entry name" value="Ribosomal_uS15"/>
</dbReference>
<dbReference type="NCBIfam" id="TIGR00952">
    <property type="entry name" value="S15_bact"/>
    <property type="match status" value="1"/>
</dbReference>
<comment type="subunit">
    <text evidence="5 6">Part of the 30S ribosomal subunit. Forms a bridge to the 50S subunit in the 70S ribosome, contacting the 23S rRNA.</text>
</comment>
<evidence type="ECO:0000313" key="9">
    <source>
        <dbReference type="EMBL" id="BCU82050.1"/>
    </source>
</evidence>
<name>A0A8D5ZMU5_9BACL</name>
<dbReference type="Proteomes" id="UP000677436">
    <property type="component" value="Chromosome"/>
</dbReference>
<evidence type="ECO:0000313" key="10">
    <source>
        <dbReference type="Proteomes" id="UP000677436"/>
    </source>
</evidence>
<organism evidence="9 10">
    <name type="scientific">Polycladomyces abyssicola</name>
    <dbReference type="NCBI Taxonomy" id="1125966"/>
    <lineage>
        <taxon>Bacteria</taxon>
        <taxon>Bacillati</taxon>
        <taxon>Bacillota</taxon>
        <taxon>Bacilli</taxon>
        <taxon>Bacillales</taxon>
        <taxon>Thermoactinomycetaceae</taxon>
        <taxon>Polycladomyces</taxon>
    </lineage>
</organism>
<comment type="function">
    <text evidence="6">Forms an intersubunit bridge (bridge B4) with the 23S rRNA of the 50S subunit in the ribosome.</text>
</comment>
<evidence type="ECO:0000256" key="3">
    <source>
        <dbReference type="ARBA" id="ARBA00022980"/>
    </source>
</evidence>
<dbReference type="CDD" id="cd00353">
    <property type="entry name" value="Ribosomal_S15p_S13e"/>
    <property type="match status" value="1"/>
</dbReference>
<dbReference type="Pfam" id="PF00312">
    <property type="entry name" value="Ribosomal_S15"/>
    <property type="match status" value="1"/>
</dbReference>
<gene>
    <name evidence="6 9" type="primary">rpsO</name>
    <name evidence="9" type="ORF">JIR001_18330</name>
</gene>
<reference evidence="9" key="1">
    <citation type="journal article" date="2013" name="Int. J. Syst. Evol. Microbiol.">
        <title>Polycladomyces abyssicola gen. nov., sp. nov., a thermophilic filamentous bacterium isolated from hemipelagic sediment.</title>
        <authorList>
            <person name="Tsubouchi T."/>
            <person name="Shimane Y."/>
            <person name="Mori K."/>
            <person name="Usui K."/>
            <person name="Hiraki T."/>
            <person name="Tame A."/>
            <person name="Uematsu K."/>
            <person name="Maruyama T."/>
            <person name="Hatada Y."/>
        </authorList>
    </citation>
    <scope>NUCLEOTIDE SEQUENCE</scope>
    <source>
        <strain evidence="9">JIR-001</strain>
    </source>
</reference>
<comment type="function">
    <text evidence="6 8">One of the primary rRNA binding proteins, it binds directly to 16S rRNA where it helps nucleate assembly of the platform of the 30S subunit by binding and bridging several RNA helices of the 16S rRNA.</text>
</comment>
<dbReference type="RefSeq" id="WP_212772441.1">
    <property type="nucleotide sequence ID" value="NZ_AP024601.1"/>
</dbReference>
<evidence type="ECO:0000256" key="4">
    <source>
        <dbReference type="ARBA" id="ARBA00023274"/>
    </source>
</evidence>
<keyword evidence="3 6" id="KW-0689">Ribosomal protein</keyword>
<dbReference type="KEGG" id="pabs:JIR001_18330"/>
<keyword evidence="10" id="KW-1185">Reference proteome</keyword>
<dbReference type="HAMAP" id="MF_01343_B">
    <property type="entry name" value="Ribosomal_uS15_B"/>
    <property type="match status" value="1"/>
</dbReference>
<comment type="similarity">
    <text evidence="6 7">Belongs to the universal ribosomal protein uS15 family.</text>
</comment>
<evidence type="ECO:0000256" key="1">
    <source>
        <dbReference type="ARBA" id="ARBA00022730"/>
    </source>
</evidence>
<keyword evidence="2 6" id="KW-0694">RNA-binding</keyword>
<dbReference type="InterPro" id="IPR005290">
    <property type="entry name" value="Ribosomal_uS15_bac-type"/>
</dbReference>